<dbReference type="GO" id="GO:0007062">
    <property type="term" value="P:sister chromatid cohesion"/>
    <property type="evidence" value="ECO:0007669"/>
    <property type="project" value="InterPro"/>
</dbReference>
<feature type="compositionally biased region" description="Low complexity" evidence="4">
    <location>
        <begin position="514"/>
        <end position="537"/>
    </location>
</feature>
<feature type="compositionally biased region" description="Gly residues" evidence="4">
    <location>
        <begin position="832"/>
        <end position="845"/>
    </location>
</feature>
<proteinExistence type="inferred from homology"/>
<dbReference type="Pfam" id="PF04824">
    <property type="entry name" value="Rad21_Rec8"/>
    <property type="match status" value="1"/>
</dbReference>
<feature type="region of interest" description="Disordered" evidence="4">
    <location>
        <begin position="514"/>
        <end position="556"/>
    </location>
</feature>
<dbReference type="PANTHER" id="PTHR12585:SF69">
    <property type="entry name" value="FI11703P"/>
    <property type="match status" value="1"/>
</dbReference>
<feature type="region of interest" description="Disordered" evidence="4">
    <location>
        <begin position="830"/>
        <end position="898"/>
    </location>
</feature>
<dbReference type="Proteomes" id="UP000650467">
    <property type="component" value="Unassembled WGS sequence"/>
</dbReference>
<feature type="compositionally biased region" description="Gly residues" evidence="4">
    <location>
        <begin position="980"/>
        <end position="989"/>
    </location>
</feature>
<evidence type="ECO:0000256" key="3">
    <source>
        <dbReference type="ARBA" id="ARBA00023242"/>
    </source>
</evidence>
<dbReference type="AlphaFoldDB" id="A0A835SRL5"/>
<dbReference type="EMBL" id="JAEHOC010000027">
    <property type="protein sequence ID" value="KAG2430546.1"/>
    <property type="molecule type" value="Genomic_DNA"/>
</dbReference>
<evidence type="ECO:0000259" key="6">
    <source>
        <dbReference type="Pfam" id="PF04825"/>
    </source>
</evidence>
<dbReference type="GO" id="GO:0008278">
    <property type="term" value="C:cohesin complex"/>
    <property type="evidence" value="ECO:0007669"/>
    <property type="project" value="InterPro"/>
</dbReference>
<feature type="region of interest" description="Disordered" evidence="4">
    <location>
        <begin position="1046"/>
        <end position="1069"/>
    </location>
</feature>
<keyword evidence="3" id="KW-0539">Nucleus</keyword>
<feature type="domain" description="Rad21/Rec8-like protein C-terminal eukaryotic" evidence="5">
    <location>
        <begin position="1081"/>
        <end position="1126"/>
    </location>
</feature>
<feature type="region of interest" description="Disordered" evidence="4">
    <location>
        <begin position="705"/>
        <end position="727"/>
    </location>
</feature>
<dbReference type="PANTHER" id="PTHR12585">
    <property type="entry name" value="SCC1 / RAD21 FAMILY MEMBER"/>
    <property type="match status" value="1"/>
</dbReference>
<evidence type="ECO:0008006" key="9">
    <source>
        <dbReference type="Google" id="ProtNLM"/>
    </source>
</evidence>
<evidence type="ECO:0000313" key="8">
    <source>
        <dbReference type="Proteomes" id="UP000650467"/>
    </source>
</evidence>
<feature type="compositionally biased region" description="Low complexity" evidence="4">
    <location>
        <begin position="288"/>
        <end position="308"/>
    </location>
</feature>
<feature type="compositionally biased region" description="Gly residues" evidence="4">
    <location>
        <begin position="179"/>
        <end position="189"/>
    </location>
</feature>
<reference evidence="7" key="1">
    <citation type="journal article" date="2020" name="bioRxiv">
        <title>Comparative genomics of Chlamydomonas.</title>
        <authorList>
            <person name="Craig R.J."/>
            <person name="Hasan A.R."/>
            <person name="Ness R.W."/>
            <person name="Keightley P.D."/>
        </authorList>
    </citation>
    <scope>NUCLEOTIDE SEQUENCE</scope>
    <source>
        <strain evidence="7">SAG 7.73</strain>
    </source>
</reference>
<evidence type="ECO:0000256" key="1">
    <source>
        <dbReference type="ARBA" id="ARBA00004123"/>
    </source>
</evidence>
<accession>A0A835SRL5</accession>
<sequence>MAHGKKLSKCKILGINVTDVCKQIMQPDVPHSLRLQGILIGGVVIVFNKQQIYLLEDLQGMLRKVRAASAPEEAAVAAANTVLQKGKDRARAEAITLADNQLGGAGGAGGVGGFGEWDGMGDLADLEQHMLVLPTEELMKGFRDLDDLADPDEEAAAQAQAKQGRRRRGRGAAADGGAAAPGGAAGAAGAGAVAEDDEDLLVAPTLAPQSGTEGSSLLAGLSNRLTAGTGSHKLPTQNQPFHNNFEDDVFEAPDLELVMDPDTQGAGDAVFLALGGFGRDAWKANTGNNNNASAGPSNTKTAAGTSAGAAGGGGRAPGSRADDSMMDLFEAPSDLLLQDLMGDLPGAGAAAAGGAAAGGARRAARRAAGAAGEVTEESSEGAEETGGEGRRLQQQPSRSMSVSVPFPMVEQPQEHSVPPSPMLDEDMFPVPEYPNDLAMHGPHDMINNSQEPQPQATGSEGGFGFATAAAAGSAAAAAAAAAAAKGQKRRRTSDEDNDSASEASLSALLAYAPSQNQQHAQGQQGQHHGGHARAQQAPRRDGTGAKPARRRAGAKVTLDDDAETLVRTGVYREWTLDSRPLLVSQMAAAGPGAARNRRLSTGAGVSPTAHMRRGALGAARAATTPGIARQHAGGPGVGASMDAAIGAALAAGDSDAVAVAVLRAPAVALGAGFRSLGWAPPLVRLLQIAADGWPAAEAAAAAAGGTTAAATEDNEGDGRGAKRQRKAKTAAAARLAAAGGGAQQAAADAEPSLLVSEASDLHARETQSAERLGDDGLAAEGEEQVHMHAPLPEEEDEMGFYDEDLEMERMRAEDTPDGQRLLAHQRAALGLTPGGAGGSSGGGRGTLRDLLLPATGGRGSSRATGTTGTTNSSGLHGRESETDGSAHGASLRRGGRGSGGGALGLLRFGTGALEDLLPAIEEGGLGVAEDAMMMDEEDEDLTLPPSERATSGGNGSGTNTLRSSRLRAGSGPGSTQQPGSGTGAGGSGGEFYLRETYGQTQALPGGGGLGDGAAAYMGRNTNIVLSIFRQRLSVLAAAAQPQQAPSGVEGAATDDGAAPSASAGGTGGRAAAGAATGGLSFFSLACELTRPEAVKLFYQTLVTHTTGFVRASQAEPYGDITIMLGRHA</sequence>
<comment type="similarity">
    <text evidence="2">Belongs to the rad21 family.</text>
</comment>
<dbReference type="SUPFAM" id="SSF46785">
    <property type="entry name" value="Winged helix' DNA-binding domain"/>
    <property type="match status" value="1"/>
</dbReference>
<keyword evidence="8" id="KW-1185">Reference proteome</keyword>
<feature type="compositionally biased region" description="Polar residues" evidence="4">
    <location>
        <begin position="392"/>
        <end position="402"/>
    </location>
</feature>
<dbReference type="InterPro" id="IPR039781">
    <property type="entry name" value="Rad21/Rec8-like"/>
</dbReference>
<dbReference type="InterPro" id="IPR006909">
    <property type="entry name" value="Rad21/Rec8_C_eu"/>
</dbReference>
<feature type="compositionally biased region" description="Polar residues" evidence="4">
    <location>
        <begin position="446"/>
        <end position="455"/>
    </location>
</feature>
<dbReference type="InterPro" id="IPR023093">
    <property type="entry name" value="ScpA-like_C"/>
</dbReference>
<evidence type="ECO:0000313" key="7">
    <source>
        <dbReference type="EMBL" id="KAG2430546.1"/>
    </source>
</evidence>
<name>A0A835SRL5_CHLIN</name>
<dbReference type="GO" id="GO:1990414">
    <property type="term" value="P:replication-born double-strand break repair via sister chromatid exchange"/>
    <property type="evidence" value="ECO:0007669"/>
    <property type="project" value="TreeGrafter"/>
</dbReference>
<evidence type="ECO:0000256" key="4">
    <source>
        <dbReference type="SAM" id="MobiDB-lite"/>
    </source>
</evidence>
<dbReference type="InterPro" id="IPR036390">
    <property type="entry name" value="WH_DNA-bd_sf"/>
</dbReference>
<feature type="region of interest" description="Disordered" evidence="4">
    <location>
        <begin position="288"/>
        <end position="324"/>
    </location>
</feature>
<feature type="domain" description="Rad21/Rec8-like protein N-terminal" evidence="6">
    <location>
        <begin position="5"/>
        <end position="73"/>
    </location>
</feature>
<dbReference type="OrthoDB" id="10071381at2759"/>
<feature type="compositionally biased region" description="Acidic residues" evidence="4">
    <location>
        <begin position="374"/>
        <end position="386"/>
    </location>
</feature>
<feature type="region of interest" description="Disordered" evidence="4">
    <location>
        <begin position="368"/>
        <end position="463"/>
    </location>
</feature>
<feature type="region of interest" description="Disordered" evidence="4">
    <location>
        <begin position="937"/>
        <end position="991"/>
    </location>
</feature>
<evidence type="ECO:0000256" key="2">
    <source>
        <dbReference type="ARBA" id="ARBA00009870"/>
    </source>
</evidence>
<dbReference type="GO" id="GO:0003682">
    <property type="term" value="F:chromatin binding"/>
    <property type="evidence" value="ECO:0007669"/>
    <property type="project" value="TreeGrafter"/>
</dbReference>
<comment type="subcellular location">
    <subcellularLocation>
        <location evidence="1">Nucleus</location>
    </subcellularLocation>
</comment>
<dbReference type="GO" id="GO:0005634">
    <property type="term" value="C:nucleus"/>
    <property type="evidence" value="ECO:0007669"/>
    <property type="project" value="UniProtKB-SubCell"/>
</dbReference>
<comment type="caution">
    <text evidence="7">The sequence shown here is derived from an EMBL/GenBank/DDBJ whole genome shotgun (WGS) entry which is preliminary data.</text>
</comment>
<dbReference type="Gene3D" id="1.10.10.580">
    <property type="entry name" value="Structural maintenance of chromosome 1. Chain E"/>
    <property type="match status" value="1"/>
</dbReference>
<feature type="compositionally biased region" description="Low complexity" evidence="4">
    <location>
        <begin position="848"/>
        <end position="874"/>
    </location>
</feature>
<dbReference type="InterPro" id="IPR006910">
    <property type="entry name" value="Rad21_Rec8_N"/>
</dbReference>
<evidence type="ECO:0000259" key="5">
    <source>
        <dbReference type="Pfam" id="PF04824"/>
    </source>
</evidence>
<protein>
    <recommendedName>
        <fullName evidence="9">Rad21/Rec8-like protein N-terminal domain-containing protein</fullName>
    </recommendedName>
</protein>
<organism evidence="7 8">
    <name type="scientific">Chlamydomonas incerta</name>
    <dbReference type="NCBI Taxonomy" id="51695"/>
    <lineage>
        <taxon>Eukaryota</taxon>
        <taxon>Viridiplantae</taxon>
        <taxon>Chlorophyta</taxon>
        <taxon>core chlorophytes</taxon>
        <taxon>Chlorophyceae</taxon>
        <taxon>CS clade</taxon>
        <taxon>Chlamydomonadales</taxon>
        <taxon>Chlamydomonadaceae</taxon>
        <taxon>Chlamydomonas</taxon>
    </lineage>
</organism>
<feature type="region of interest" description="Disordered" evidence="4">
    <location>
        <begin position="152"/>
        <end position="191"/>
    </location>
</feature>
<dbReference type="Pfam" id="PF04825">
    <property type="entry name" value="Rad21_Rec8_N"/>
    <property type="match status" value="1"/>
</dbReference>
<gene>
    <name evidence="7" type="ORF">HXX76_010066</name>
</gene>
<feature type="compositionally biased region" description="Low complexity" evidence="4">
    <location>
        <begin position="1046"/>
        <end position="1063"/>
    </location>
</feature>